<name>A0A0L7QWG8_9HYME</name>
<gene>
    <name evidence="1" type="ORF">WH47_04871</name>
</gene>
<proteinExistence type="predicted"/>
<reference evidence="1 2" key="1">
    <citation type="submission" date="2015-07" db="EMBL/GenBank/DDBJ databases">
        <title>The genome of Habropoda laboriosa.</title>
        <authorList>
            <person name="Pan H."/>
            <person name="Kapheim K."/>
        </authorList>
    </citation>
    <scope>NUCLEOTIDE SEQUENCE [LARGE SCALE GENOMIC DNA]</scope>
    <source>
        <strain evidence="1">0110345459</strain>
    </source>
</reference>
<dbReference type="GO" id="GO:0003676">
    <property type="term" value="F:nucleic acid binding"/>
    <property type="evidence" value="ECO:0007669"/>
    <property type="project" value="InterPro"/>
</dbReference>
<dbReference type="GO" id="GO:0008168">
    <property type="term" value="F:methyltransferase activity"/>
    <property type="evidence" value="ECO:0007669"/>
    <property type="project" value="UniProtKB-KW"/>
</dbReference>
<dbReference type="Gene3D" id="3.30.420.10">
    <property type="entry name" value="Ribonuclease H-like superfamily/Ribonuclease H"/>
    <property type="match status" value="1"/>
</dbReference>
<dbReference type="GO" id="GO:0032259">
    <property type="term" value="P:methylation"/>
    <property type="evidence" value="ECO:0007669"/>
    <property type="project" value="UniProtKB-KW"/>
</dbReference>
<dbReference type="EMBL" id="KQ414713">
    <property type="protein sequence ID" value="KOC62973.1"/>
    <property type="molecule type" value="Genomic_DNA"/>
</dbReference>
<evidence type="ECO:0000313" key="1">
    <source>
        <dbReference type="EMBL" id="KOC62973.1"/>
    </source>
</evidence>
<dbReference type="InterPro" id="IPR036397">
    <property type="entry name" value="RNaseH_sf"/>
</dbReference>
<sequence length="116" mass="13899">KMTLRKLNDLGYEILPHSLYSPELLPIDYHLLHSSEHYIGNKTFERGRKDLRKLSVLQRQGLRERERNFSGGFALAKGLFQRIKCLNYSWKKFVIYLPIMTSFVHNIIQRRLNYLF</sequence>
<dbReference type="STRING" id="597456.A0A0L7QWG8"/>
<keyword evidence="1" id="KW-0489">Methyltransferase</keyword>
<evidence type="ECO:0000313" key="2">
    <source>
        <dbReference type="Proteomes" id="UP000053825"/>
    </source>
</evidence>
<organism evidence="1 2">
    <name type="scientific">Habropoda laboriosa</name>
    <dbReference type="NCBI Taxonomy" id="597456"/>
    <lineage>
        <taxon>Eukaryota</taxon>
        <taxon>Metazoa</taxon>
        <taxon>Ecdysozoa</taxon>
        <taxon>Arthropoda</taxon>
        <taxon>Hexapoda</taxon>
        <taxon>Insecta</taxon>
        <taxon>Pterygota</taxon>
        <taxon>Neoptera</taxon>
        <taxon>Endopterygota</taxon>
        <taxon>Hymenoptera</taxon>
        <taxon>Apocrita</taxon>
        <taxon>Aculeata</taxon>
        <taxon>Apoidea</taxon>
        <taxon>Anthophila</taxon>
        <taxon>Apidae</taxon>
        <taxon>Habropoda</taxon>
    </lineage>
</organism>
<keyword evidence="2" id="KW-1185">Reference proteome</keyword>
<dbReference type="Proteomes" id="UP000053825">
    <property type="component" value="Unassembled WGS sequence"/>
</dbReference>
<keyword evidence="1" id="KW-0808">Transferase</keyword>
<accession>A0A0L7QWG8</accession>
<dbReference type="AlphaFoldDB" id="A0A0L7QWG8"/>
<feature type="non-terminal residue" evidence="1">
    <location>
        <position position="1"/>
    </location>
</feature>
<protein>
    <submittedName>
        <fullName evidence="1">Histone-lysine N-methyltransferase SETMAR</fullName>
    </submittedName>
</protein>